<dbReference type="Gene3D" id="3.40.50.300">
    <property type="entry name" value="P-loop containing nucleotide triphosphate hydrolases"/>
    <property type="match status" value="2"/>
</dbReference>
<protein>
    <recommendedName>
        <fullName evidence="3">YhaN AAA domain-containing protein</fullName>
    </recommendedName>
</protein>
<reference evidence="4 5" key="1">
    <citation type="submission" date="2013-03" db="EMBL/GenBank/DDBJ databases">
        <title>Salinisphaera dokdonensis CL-ES53 Genome Sequencing.</title>
        <authorList>
            <person name="Li C."/>
            <person name="Lai Q."/>
            <person name="Shao Z."/>
        </authorList>
    </citation>
    <scope>NUCLEOTIDE SEQUENCE [LARGE SCALE GENOMIC DNA]</scope>
    <source>
        <strain evidence="4 5">CL-ES53</strain>
    </source>
</reference>
<dbReference type="SUPFAM" id="SSF52540">
    <property type="entry name" value="P-loop containing nucleoside triphosphate hydrolases"/>
    <property type="match status" value="1"/>
</dbReference>
<feature type="coiled-coil region" evidence="1">
    <location>
        <begin position="610"/>
        <end position="637"/>
    </location>
</feature>
<gene>
    <name evidence="4" type="ORF">SADO_06327</name>
</gene>
<evidence type="ECO:0000313" key="4">
    <source>
        <dbReference type="EMBL" id="MES1928848.1"/>
    </source>
</evidence>
<accession>A0ABV2AZ15</accession>
<sequence length="1169" mass="130540">MRLRRLDLIRYGRFTDQSIELPAGEPDLRVIYGPNEAGKSTTRAALTDLLYGFGQSSDYAFLHPYGALRIGAVLEAESGTLDFVRKKGRKNTVLDRDDTPAPTIEVALSRALPNTDLDFFKRMFSLDQERLREGAAQLPGQGGDGDTGLLSAGAGITDLLARRQALAAEADSLWGPREKQSRAYTQAANRLKAAEKTMRDLEVSATQWEKLRKAYQTADDDYEELKKRLRETRAERTRLERIRRVMPHIRRYLDLDEELVGLGEVAALDKDAGAVLNAALKDIHRADAGMREQNLRVDALKERIANTPCDEPLLARAADIDKLVEKRTRITDDADLLTRSRIELEGTERSLHNDAASLRWAPESIEGLIERLPNQSDLDHAVNLRSAYGEKVERADNAAKREEETRVRQQQMRARLEALGGSEDVEGLDALVTTLKSDTGPQVRLEAARESKDRYQNEIDRLLDRLTPSIDEAALRAFEPPAAYEVDAFVGSMQDADVTLSNVRDAGDDAAQTLRLDRLAYEQVLQSERLATEAELDDLRDQREAGWRFLLGQYIDNTAPDPADLDSYIGDHPNLVTAYESAVRAADAAADRRFDKAETAGQLKEKARGIAVQAERLEMLEAKVRKAEETRDRLTHEWRQLWQSAPFEPAPPAAMHDWLDVRAQLLDRISDREAAASKVETLQAGLVHDCERLRTALRNAGVNAASLNDEGFATLMTRAEQLLKDEHAREQERQNLHRDLAERDPELAQRRKSAESFQAQLSAWAKDWAQALARLGLDATLTAGDAQQPLATLTRLRQTVAQWRQHDGAIAEAEARAQAFGDAVAQLSTELASDLHDRSALAASIELKNRLTRARQARQNLDDWAKELESTVQRVGDLEKTRGQAGDTLQELHAVAGTTDTAALSVAIERSDAQRRLRAQKHEFHETAVAHGDGLGLQELINECSRYTPDELTQTASEIQDRAADLESEEPRLLEARNEARDAFESVGGDDAYAVAASERSQAIADMREAAEAYARVGTASILLRWAAQRYRLEKLQPLITRAGEIFSTLTLGSFDKLVPVFEDEEMHIAGRRSDGEAVRVQAMSEGTQDQMFLALRLASLEEYLERGTVLPFVADDLFVNFDDERALAGLRVLVELSKKTQVLFFTHHQHLCDLARQVTESDRCVIHV</sequence>
<dbReference type="InterPro" id="IPR038734">
    <property type="entry name" value="YhaN_AAA"/>
</dbReference>
<name>A0ABV2AZ15_9GAMM</name>
<evidence type="ECO:0000313" key="5">
    <source>
        <dbReference type="Proteomes" id="UP001460888"/>
    </source>
</evidence>
<dbReference type="EMBL" id="APND01000002">
    <property type="protein sequence ID" value="MES1928848.1"/>
    <property type="molecule type" value="Genomic_DNA"/>
</dbReference>
<keyword evidence="1" id="KW-0175">Coiled coil</keyword>
<dbReference type="RefSeq" id="WP_353110230.1">
    <property type="nucleotide sequence ID" value="NZ_APND01000002.1"/>
</dbReference>
<dbReference type="InterPro" id="IPR027417">
    <property type="entry name" value="P-loop_NTPase"/>
</dbReference>
<feature type="domain" description="YhaN AAA" evidence="3">
    <location>
        <begin position="1"/>
        <end position="208"/>
    </location>
</feature>
<evidence type="ECO:0000256" key="2">
    <source>
        <dbReference type="SAM" id="MobiDB-lite"/>
    </source>
</evidence>
<dbReference type="PANTHER" id="PTHR41259:SF1">
    <property type="entry name" value="DOUBLE-STRAND BREAK REPAIR RAD50 ATPASE, PUTATIVE-RELATED"/>
    <property type="match status" value="1"/>
</dbReference>
<comment type="caution">
    <text evidence="4">The sequence shown here is derived from an EMBL/GenBank/DDBJ whole genome shotgun (WGS) entry which is preliminary data.</text>
</comment>
<keyword evidence="5" id="KW-1185">Reference proteome</keyword>
<evidence type="ECO:0000256" key="1">
    <source>
        <dbReference type="SAM" id="Coils"/>
    </source>
</evidence>
<dbReference type="PANTHER" id="PTHR41259">
    <property type="entry name" value="DOUBLE-STRAND BREAK REPAIR RAD50 ATPASE, PUTATIVE-RELATED"/>
    <property type="match status" value="1"/>
</dbReference>
<feature type="region of interest" description="Disordered" evidence="2">
    <location>
        <begin position="729"/>
        <end position="752"/>
    </location>
</feature>
<proteinExistence type="predicted"/>
<dbReference type="Proteomes" id="UP001460888">
    <property type="component" value="Unassembled WGS sequence"/>
</dbReference>
<dbReference type="Pfam" id="PF13514">
    <property type="entry name" value="AAA_27"/>
    <property type="match status" value="1"/>
</dbReference>
<evidence type="ECO:0000259" key="3">
    <source>
        <dbReference type="Pfam" id="PF13514"/>
    </source>
</evidence>
<feature type="coiled-coil region" evidence="1">
    <location>
        <begin position="177"/>
        <end position="242"/>
    </location>
</feature>
<organism evidence="4 5">
    <name type="scientific">Salinisphaera dokdonensis CL-ES53</name>
    <dbReference type="NCBI Taxonomy" id="1304272"/>
    <lineage>
        <taxon>Bacteria</taxon>
        <taxon>Pseudomonadati</taxon>
        <taxon>Pseudomonadota</taxon>
        <taxon>Gammaproteobacteria</taxon>
        <taxon>Salinisphaerales</taxon>
        <taxon>Salinisphaeraceae</taxon>
        <taxon>Salinisphaera</taxon>
    </lineage>
</organism>